<dbReference type="AlphaFoldDB" id="A0AAV4J6I7"/>
<comment type="similarity">
    <text evidence="12">Belongs to the XPG/RAD2 endonuclease family. GEN subfamily.</text>
</comment>
<dbReference type="PROSITE" id="PS00841">
    <property type="entry name" value="XPG_1"/>
    <property type="match status" value="1"/>
</dbReference>
<protein>
    <submittedName>
        <fullName evidence="16">DNA repair protein complementing XP-G cells-like protein</fullName>
    </submittedName>
</protein>
<feature type="compositionally biased region" description="Basic and acidic residues" evidence="13">
    <location>
        <begin position="521"/>
        <end position="547"/>
    </location>
</feature>
<keyword evidence="17" id="KW-1185">Reference proteome</keyword>
<dbReference type="SMART" id="SM00484">
    <property type="entry name" value="XPGI"/>
    <property type="match status" value="1"/>
</dbReference>
<reference evidence="16 17" key="1">
    <citation type="journal article" date="2021" name="Elife">
        <title>Chloroplast acquisition without the gene transfer in kleptoplastic sea slugs, Plakobranchus ocellatus.</title>
        <authorList>
            <person name="Maeda T."/>
            <person name="Takahashi S."/>
            <person name="Yoshida T."/>
            <person name="Shimamura S."/>
            <person name="Takaki Y."/>
            <person name="Nagai Y."/>
            <person name="Toyoda A."/>
            <person name="Suzuki Y."/>
            <person name="Arimoto A."/>
            <person name="Ishii H."/>
            <person name="Satoh N."/>
            <person name="Nishiyama T."/>
            <person name="Hasebe M."/>
            <person name="Maruyama T."/>
            <person name="Minagawa J."/>
            <person name="Obokata J."/>
            <person name="Shigenobu S."/>
        </authorList>
    </citation>
    <scope>NUCLEOTIDE SEQUENCE [LARGE SCALE GENOMIC DNA]</scope>
</reference>
<feature type="region of interest" description="Disordered" evidence="13">
    <location>
        <begin position="665"/>
        <end position="758"/>
    </location>
</feature>
<comment type="caution">
    <text evidence="16">The sequence shown here is derived from an EMBL/GenBank/DDBJ whole genome shotgun (WGS) entry which is preliminary data.</text>
</comment>
<evidence type="ECO:0000313" key="17">
    <source>
        <dbReference type="Proteomes" id="UP000762676"/>
    </source>
</evidence>
<dbReference type="Pfam" id="PF00867">
    <property type="entry name" value="XPG_I"/>
    <property type="match status" value="1"/>
</dbReference>
<feature type="domain" description="XPG N-terminal" evidence="15">
    <location>
        <begin position="1"/>
        <end position="60"/>
    </location>
</feature>
<feature type="region of interest" description="Disordered" evidence="13">
    <location>
        <begin position="332"/>
        <end position="353"/>
    </location>
</feature>
<dbReference type="PANTHER" id="PTHR16171">
    <property type="entry name" value="DNA REPAIR PROTEIN COMPLEMENTING XP-G CELLS-RELATED"/>
    <property type="match status" value="1"/>
</dbReference>
<dbReference type="InterPro" id="IPR006084">
    <property type="entry name" value="XPG/Rad2"/>
</dbReference>
<feature type="compositionally biased region" description="Low complexity" evidence="13">
    <location>
        <begin position="90"/>
        <end position="101"/>
    </location>
</feature>
<keyword evidence="8" id="KW-0378">Hydrolase</keyword>
<feature type="compositionally biased region" description="Basic and acidic residues" evidence="13">
    <location>
        <begin position="251"/>
        <end position="276"/>
    </location>
</feature>
<dbReference type="GO" id="GO:0005634">
    <property type="term" value="C:nucleus"/>
    <property type="evidence" value="ECO:0007669"/>
    <property type="project" value="UniProtKB-SubCell"/>
</dbReference>
<feature type="domain" description="XPG-I" evidence="14">
    <location>
        <begin position="823"/>
        <end position="892"/>
    </location>
</feature>
<sequence length="1008" mass="112978">MKGMRDKDGNPLPNAHLQGLFSRVCKLLFYRIKPVFVFDGGVPVLKKKTLAARRDRREEAERESSAVAEKLLENLVKSHAVKQVLGGEGQRSSGPSSSSRSKPTRVPGVRKGRNQKLEDIFELAPLPESEEINLIKEAQQWEQDFERQENWIKDSEDFSSFQLKRLMKNCRLTTRMVEIQKEMTNQTALDITAQYAGEECGAVKNQFGDQVEARRIVSEDASHYVLIKGISSDGQVEQADRYHLEQTVKVEDVDSDEDVKPDGPSEGRCSSPEKSRKPSVKIVSTDDSDSDIEAVVARRMRRKGRSKAWSAKRNKQGLERGKIAAALTVKEEKAQPKQTKKRKPVVVETSSSSEDEGFIEVTVDADMPMEEDELFPASIFETPGENFDERGLNLSNSEALGDKAKGKPQESFALRGREKGKKQKVVQETPGEKHMAESLSKDTEEIDIIRGAKSPSVVETGRSKSDMLGKSNTSRKEVLESISKQLKEKRKEVGEVEAVAAKRKNILTDILGQLKEKKKKLQEEEVEITKEDNCSSKETSEEERGEKFTSFNTIKATSHQTDEEVSATGGGFIPEESSDEDVLDDSKQGKQQVKVSVVSEVKASAENLLSHETSRCEHSTSLDSDSDEDLKLAKQLSLQTGDNDKQSLNKDSELDEDLKLAIRMSLEVSKPGGEKAAAHGKETEENRSKGENLQRRSSNLSKISSISEDESERFEDVEKVEEEVHEVTKTGTREAKERSESWTTGLQEEGIDPDHGRLQPEDFEVDDSDSRAFVPALTEHDLHDMRDELENERSALILQQGQRNRMATSVTEQTNLDAQDLLRLFGIPFIVSPLEAEAQCAFLEAAGLTEGTITDDSDFWLFGGQRLYKNFFNQSKHVELYTMDNIHNHFSLSREQLINIALLCGSDYTEGLQGVGPVRALEIMAEFPGTGLEGLYKFRQWWDKAKKTPGSLIVENKIRARLRNLTLISGFPSEAVVEAYMNPTVDESTERFSWAGPDLDLLREYPCL</sequence>
<evidence type="ECO:0000259" key="14">
    <source>
        <dbReference type="SMART" id="SM00484"/>
    </source>
</evidence>
<dbReference type="Pfam" id="PF00752">
    <property type="entry name" value="XPG_N"/>
    <property type="match status" value="1"/>
</dbReference>
<keyword evidence="11" id="KW-0539">Nucleus</keyword>
<dbReference type="CDD" id="cd09868">
    <property type="entry name" value="PIN_XPG_RAD2"/>
    <property type="match status" value="1"/>
</dbReference>
<evidence type="ECO:0000259" key="15">
    <source>
        <dbReference type="SMART" id="SM00485"/>
    </source>
</evidence>
<dbReference type="SUPFAM" id="SSF88723">
    <property type="entry name" value="PIN domain-like"/>
    <property type="match status" value="1"/>
</dbReference>
<dbReference type="InterPro" id="IPR001044">
    <property type="entry name" value="XPG/Rad2_eukaryotes"/>
</dbReference>
<organism evidence="16 17">
    <name type="scientific">Elysia marginata</name>
    <dbReference type="NCBI Taxonomy" id="1093978"/>
    <lineage>
        <taxon>Eukaryota</taxon>
        <taxon>Metazoa</taxon>
        <taxon>Spiralia</taxon>
        <taxon>Lophotrochozoa</taxon>
        <taxon>Mollusca</taxon>
        <taxon>Gastropoda</taxon>
        <taxon>Heterobranchia</taxon>
        <taxon>Euthyneura</taxon>
        <taxon>Panpulmonata</taxon>
        <taxon>Sacoglossa</taxon>
        <taxon>Placobranchoidea</taxon>
        <taxon>Plakobranchidae</taxon>
        <taxon>Elysia</taxon>
    </lineage>
</organism>
<dbReference type="InterPro" id="IPR029060">
    <property type="entry name" value="PIN-like_dom_sf"/>
</dbReference>
<dbReference type="SMART" id="SM00726">
    <property type="entry name" value="UIM"/>
    <property type="match status" value="2"/>
</dbReference>
<feature type="region of interest" description="Disordered" evidence="13">
    <location>
        <begin position="251"/>
        <end position="288"/>
    </location>
</feature>
<evidence type="ECO:0000256" key="11">
    <source>
        <dbReference type="ARBA" id="ARBA00023242"/>
    </source>
</evidence>
<feature type="region of interest" description="Disordered" evidence="13">
    <location>
        <begin position="518"/>
        <end position="594"/>
    </location>
</feature>
<evidence type="ECO:0000256" key="1">
    <source>
        <dbReference type="ARBA" id="ARBA00001946"/>
    </source>
</evidence>
<evidence type="ECO:0000256" key="8">
    <source>
        <dbReference type="ARBA" id="ARBA00022801"/>
    </source>
</evidence>
<feature type="compositionally biased region" description="Polar residues" evidence="13">
    <location>
        <begin position="549"/>
        <end position="559"/>
    </location>
</feature>
<evidence type="ECO:0000256" key="7">
    <source>
        <dbReference type="ARBA" id="ARBA00022763"/>
    </source>
</evidence>
<name>A0AAV4J6I7_9GAST</name>
<dbReference type="PRINTS" id="PR00853">
    <property type="entry name" value="XPGRADSUPER"/>
</dbReference>
<dbReference type="GO" id="GO:0017108">
    <property type="term" value="F:5'-flap endonuclease activity"/>
    <property type="evidence" value="ECO:0007669"/>
    <property type="project" value="UniProtKB-ARBA"/>
</dbReference>
<dbReference type="GO" id="GO:0008821">
    <property type="term" value="F:crossover junction DNA endonuclease activity"/>
    <property type="evidence" value="ECO:0007669"/>
    <property type="project" value="UniProtKB-ARBA"/>
</dbReference>
<dbReference type="GO" id="GO:0006289">
    <property type="term" value="P:nucleotide-excision repair"/>
    <property type="evidence" value="ECO:0007669"/>
    <property type="project" value="InterPro"/>
</dbReference>
<dbReference type="InterPro" id="IPR006085">
    <property type="entry name" value="XPG_DNA_repair_N"/>
</dbReference>
<evidence type="ECO:0000256" key="3">
    <source>
        <dbReference type="ARBA" id="ARBA00005283"/>
    </source>
</evidence>
<dbReference type="FunFam" id="1.10.150.20:FF:000030">
    <property type="entry name" value="Flap endonuclease GEN-like 1"/>
    <property type="match status" value="1"/>
</dbReference>
<comment type="subcellular location">
    <subcellularLocation>
        <location evidence="2">Nucleus</location>
    </subcellularLocation>
</comment>
<feature type="compositionally biased region" description="Basic and acidic residues" evidence="13">
    <location>
        <begin position="672"/>
        <end position="694"/>
    </location>
</feature>
<gene>
    <name evidence="16" type="ORF">ElyMa_004972900</name>
</gene>
<evidence type="ECO:0000256" key="9">
    <source>
        <dbReference type="ARBA" id="ARBA00022842"/>
    </source>
</evidence>
<dbReference type="InterPro" id="IPR006086">
    <property type="entry name" value="XPG-I_dom"/>
</dbReference>
<dbReference type="GO" id="GO:0003697">
    <property type="term" value="F:single-stranded DNA binding"/>
    <property type="evidence" value="ECO:0007669"/>
    <property type="project" value="InterPro"/>
</dbReference>
<feature type="region of interest" description="Disordered" evidence="13">
    <location>
        <begin position="609"/>
        <end position="628"/>
    </location>
</feature>
<dbReference type="PRINTS" id="PR00066">
    <property type="entry name" value="XRODRMPGMNTG"/>
</dbReference>
<keyword evidence="4" id="KW-0540">Nuclease</keyword>
<dbReference type="InterPro" id="IPR003903">
    <property type="entry name" value="UIM_dom"/>
</dbReference>
<dbReference type="InterPro" id="IPR008918">
    <property type="entry name" value="HhH2"/>
</dbReference>
<dbReference type="SUPFAM" id="SSF47807">
    <property type="entry name" value="5' to 3' exonuclease, C-terminal subdomain"/>
    <property type="match status" value="1"/>
</dbReference>
<keyword evidence="9" id="KW-0460">Magnesium</keyword>
<evidence type="ECO:0000256" key="2">
    <source>
        <dbReference type="ARBA" id="ARBA00004123"/>
    </source>
</evidence>
<accession>A0AAV4J6I7</accession>
<feature type="compositionally biased region" description="Acidic residues" evidence="13">
    <location>
        <begin position="707"/>
        <end position="724"/>
    </location>
</feature>
<feature type="region of interest" description="Disordered" evidence="13">
    <location>
        <begin position="83"/>
        <end position="111"/>
    </location>
</feature>
<keyword evidence="7" id="KW-0227">DNA damage</keyword>
<dbReference type="Gene3D" id="1.10.150.20">
    <property type="entry name" value="5' to 3' exonuclease, C-terminal subdomain"/>
    <property type="match status" value="1"/>
</dbReference>
<dbReference type="InterPro" id="IPR036279">
    <property type="entry name" value="5-3_exonuclease_C_sf"/>
</dbReference>
<dbReference type="GO" id="GO:0046872">
    <property type="term" value="F:metal ion binding"/>
    <property type="evidence" value="ECO:0007669"/>
    <property type="project" value="UniProtKB-KW"/>
</dbReference>
<comment type="similarity">
    <text evidence="3">Belongs to the XPG/RAD2 endonuclease family. XPG subfamily.</text>
</comment>
<feature type="compositionally biased region" description="Basic and acidic residues" evidence="13">
    <location>
        <begin position="725"/>
        <end position="740"/>
    </location>
</feature>
<feature type="region of interest" description="Disordered" evidence="13">
    <location>
        <begin position="393"/>
        <end position="476"/>
    </location>
</feature>
<dbReference type="PANTHER" id="PTHR16171:SF7">
    <property type="entry name" value="DNA REPAIR PROTEIN RAD2"/>
    <property type="match status" value="1"/>
</dbReference>
<evidence type="ECO:0000313" key="16">
    <source>
        <dbReference type="EMBL" id="GFS17107.1"/>
    </source>
</evidence>
<feature type="compositionally biased region" description="Low complexity" evidence="13">
    <location>
        <begin position="697"/>
        <end position="706"/>
    </location>
</feature>
<dbReference type="InterPro" id="IPR019974">
    <property type="entry name" value="XPG_CS"/>
</dbReference>
<keyword evidence="6" id="KW-0255">Endonuclease</keyword>
<feature type="compositionally biased region" description="Basic and acidic residues" evidence="13">
    <location>
        <begin position="430"/>
        <end position="450"/>
    </location>
</feature>
<evidence type="ECO:0000256" key="5">
    <source>
        <dbReference type="ARBA" id="ARBA00022723"/>
    </source>
</evidence>
<evidence type="ECO:0000256" key="4">
    <source>
        <dbReference type="ARBA" id="ARBA00022722"/>
    </source>
</evidence>
<dbReference type="Gene3D" id="3.40.50.1010">
    <property type="entry name" value="5'-nuclease"/>
    <property type="match status" value="2"/>
</dbReference>
<evidence type="ECO:0000256" key="13">
    <source>
        <dbReference type="SAM" id="MobiDB-lite"/>
    </source>
</evidence>
<keyword evidence="10" id="KW-0234">DNA repair</keyword>
<dbReference type="SMART" id="SM00279">
    <property type="entry name" value="HhH2"/>
    <property type="match status" value="1"/>
</dbReference>
<evidence type="ECO:0000256" key="10">
    <source>
        <dbReference type="ARBA" id="ARBA00023204"/>
    </source>
</evidence>
<comment type="cofactor">
    <cofactor evidence="1">
        <name>Mg(2+)</name>
        <dbReference type="ChEBI" id="CHEBI:18420"/>
    </cofactor>
</comment>
<dbReference type="SMART" id="SM00485">
    <property type="entry name" value="XPGN"/>
    <property type="match status" value="1"/>
</dbReference>
<proteinExistence type="inferred from homology"/>
<dbReference type="CDD" id="cd09904">
    <property type="entry name" value="H3TH_XPG"/>
    <property type="match status" value="1"/>
</dbReference>
<dbReference type="GO" id="GO:0000400">
    <property type="term" value="F:four-way junction DNA binding"/>
    <property type="evidence" value="ECO:0007669"/>
    <property type="project" value="UniProtKB-ARBA"/>
</dbReference>
<evidence type="ECO:0000256" key="12">
    <source>
        <dbReference type="ARBA" id="ARBA00038112"/>
    </source>
</evidence>
<evidence type="ECO:0000256" key="6">
    <source>
        <dbReference type="ARBA" id="ARBA00022759"/>
    </source>
</evidence>
<keyword evidence="5" id="KW-0479">Metal-binding</keyword>
<dbReference type="EMBL" id="BMAT01009969">
    <property type="protein sequence ID" value="GFS17107.1"/>
    <property type="molecule type" value="Genomic_DNA"/>
</dbReference>
<dbReference type="Proteomes" id="UP000762676">
    <property type="component" value="Unassembled WGS sequence"/>
</dbReference>